<evidence type="ECO:0000256" key="6">
    <source>
        <dbReference type="ARBA" id="ARBA00023140"/>
    </source>
</evidence>
<evidence type="ECO:0000256" key="4">
    <source>
        <dbReference type="ARBA" id="ARBA00022631"/>
    </source>
</evidence>
<dbReference type="GeneID" id="19270340"/>
<comment type="subcellular location">
    <subcellularLocation>
        <location evidence="1 7">Peroxisome</location>
    </subcellularLocation>
</comment>
<gene>
    <name evidence="11" type="ORF">PFICI_05327</name>
</gene>
<sequence length="294" mass="33148">MARLSAARYGKDNVRVFKRDKLADGSEEVTELTVCCLLEGEIEESYTRADNKPVVATDSIKNTIFIKAKEYPINPIEQFAAMLGQHFLDTYSHISAANVDIIKHKWTRMIVDGKPHPHSFHRDGDDKRTVAARVTRAGIEIKSSIQDLLVLKSTGSMFYGYVQDEFTTLKETWDRILSTSVDATWTWKTFATVADVKDKVDAFDKAYKAAQDITFKTFAEENSPSVQNTMYLMCEKILEAVPETAAVSYALPNKHYFEVDLAWHKDVKNTGKDAEVYAPQSGPNGLIKCEVTRD</sequence>
<reference evidence="12" key="1">
    <citation type="journal article" date="2015" name="BMC Genomics">
        <title>Genomic and transcriptomic analysis of the endophytic fungus Pestalotiopsis fici reveals its lifestyle and high potential for synthesis of natural products.</title>
        <authorList>
            <person name="Wang X."/>
            <person name="Zhang X."/>
            <person name="Liu L."/>
            <person name="Xiang M."/>
            <person name="Wang W."/>
            <person name="Sun X."/>
            <person name="Che Y."/>
            <person name="Guo L."/>
            <person name="Liu G."/>
            <person name="Guo L."/>
            <person name="Wang C."/>
            <person name="Yin W.B."/>
            <person name="Stadler M."/>
            <person name="Zhang X."/>
            <person name="Liu X."/>
        </authorList>
    </citation>
    <scope>NUCLEOTIDE SEQUENCE [LARGE SCALE GENOMIC DNA]</scope>
    <source>
        <strain evidence="12">W106-1 / CGMCC3.15140</strain>
    </source>
</reference>
<dbReference type="PRINTS" id="PR00093">
    <property type="entry name" value="URICASE"/>
</dbReference>
<dbReference type="GO" id="GO:0005777">
    <property type="term" value="C:peroxisome"/>
    <property type="evidence" value="ECO:0007669"/>
    <property type="project" value="UniProtKB-SubCell"/>
</dbReference>
<name>W3XE17_PESFW</name>
<dbReference type="PROSITE" id="PS00366">
    <property type="entry name" value="URICASE"/>
    <property type="match status" value="1"/>
</dbReference>
<feature type="binding site" evidence="9">
    <location>
        <position position="227"/>
    </location>
    <ligand>
        <name>urate</name>
        <dbReference type="ChEBI" id="CHEBI:17775"/>
    </ligand>
</feature>
<comment type="pathway">
    <text evidence="2 7">Purine metabolism; urate degradation; (S)-allantoin from urate: step 1/3.</text>
</comment>
<dbReference type="PANTHER" id="PTHR42874:SF1">
    <property type="entry name" value="URICASE"/>
    <property type="match status" value="1"/>
</dbReference>
<feature type="binding site" evidence="9">
    <location>
        <position position="57"/>
    </location>
    <ligand>
        <name>urate</name>
        <dbReference type="ChEBI" id="CHEBI:17775"/>
    </ligand>
</feature>
<dbReference type="SUPFAM" id="SSF55620">
    <property type="entry name" value="Tetrahydrobiopterin biosynthesis enzymes-like"/>
    <property type="match status" value="2"/>
</dbReference>
<dbReference type="PANTHER" id="PTHR42874">
    <property type="entry name" value="URICASE"/>
    <property type="match status" value="1"/>
</dbReference>
<dbReference type="Pfam" id="PF01014">
    <property type="entry name" value="Uricase"/>
    <property type="match status" value="2"/>
</dbReference>
<protein>
    <recommendedName>
        <fullName evidence="7 10">Uricase</fullName>
        <ecNumber evidence="7 10">1.7.3.3</ecNumber>
    </recommendedName>
    <alternativeName>
        <fullName evidence="7">Urate oxidase</fullName>
    </alternativeName>
</protein>
<dbReference type="EC" id="1.7.3.3" evidence="7 10"/>
<dbReference type="AlphaFoldDB" id="W3XE17"/>
<comment type="catalytic activity">
    <reaction evidence="7 10">
        <text>urate + O2 + H2O = 5-hydroxyisourate + H2O2</text>
        <dbReference type="Rhea" id="RHEA:21368"/>
        <dbReference type="ChEBI" id="CHEBI:15377"/>
        <dbReference type="ChEBI" id="CHEBI:15379"/>
        <dbReference type="ChEBI" id="CHEBI:16240"/>
        <dbReference type="ChEBI" id="CHEBI:17775"/>
        <dbReference type="ChEBI" id="CHEBI:18072"/>
        <dbReference type="EC" id="1.7.3.3"/>
    </reaction>
</comment>
<evidence type="ECO:0000256" key="10">
    <source>
        <dbReference type="RuleBase" id="RU004455"/>
    </source>
</evidence>
<evidence type="ECO:0000256" key="5">
    <source>
        <dbReference type="ARBA" id="ARBA00023002"/>
    </source>
</evidence>
<feature type="binding site" evidence="9">
    <location>
        <position position="175"/>
    </location>
    <ligand>
        <name>5-hydroxyisourate</name>
        <dbReference type="ChEBI" id="CHEBI:18072"/>
    </ligand>
</feature>
<dbReference type="GO" id="GO:0019628">
    <property type="term" value="P:urate catabolic process"/>
    <property type="evidence" value="ECO:0007669"/>
    <property type="project" value="UniProtKB-UniPathway"/>
</dbReference>
<evidence type="ECO:0000256" key="2">
    <source>
        <dbReference type="ARBA" id="ARBA00004831"/>
    </source>
</evidence>
<dbReference type="InterPro" id="IPR002042">
    <property type="entry name" value="Uricase"/>
</dbReference>
<feature type="binding site" evidence="9">
    <location>
        <position position="253"/>
    </location>
    <ligand>
        <name>5-hydroxyisourate</name>
        <dbReference type="ChEBI" id="CHEBI:18072"/>
    </ligand>
</feature>
<evidence type="ECO:0000256" key="8">
    <source>
        <dbReference type="PIRSR" id="PIRSR000241-1"/>
    </source>
</evidence>
<evidence type="ECO:0000313" key="11">
    <source>
        <dbReference type="EMBL" id="ETS83451.1"/>
    </source>
</evidence>
<dbReference type="eggNOG" id="KOG1599">
    <property type="taxonomic scope" value="Eukaryota"/>
</dbReference>
<feature type="active site" description="Charge relay system" evidence="8">
    <location>
        <position position="11"/>
    </location>
</feature>
<keyword evidence="12" id="KW-1185">Reference proteome</keyword>
<feature type="binding site" evidence="9">
    <location>
        <position position="158"/>
    </location>
    <ligand>
        <name>urate</name>
        <dbReference type="ChEBI" id="CHEBI:17775"/>
    </ligand>
</feature>
<feature type="binding site" evidence="9">
    <location>
        <position position="253"/>
    </location>
    <ligand>
        <name>urate</name>
        <dbReference type="ChEBI" id="CHEBI:17775"/>
    </ligand>
</feature>
<proteinExistence type="inferred from homology"/>
<feature type="binding site" evidence="9">
    <location>
        <position position="158"/>
    </location>
    <ligand>
        <name>5-hydroxyisourate</name>
        <dbReference type="ChEBI" id="CHEBI:18072"/>
    </ligand>
</feature>
<dbReference type="OrthoDB" id="9992118at2759"/>
<feature type="binding site" evidence="9">
    <location>
        <position position="57"/>
    </location>
    <ligand>
        <name>5-hydroxyisourate</name>
        <dbReference type="ChEBI" id="CHEBI:18072"/>
    </ligand>
</feature>
<dbReference type="GO" id="GO:0004846">
    <property type="term" value="F:urate oxidase activity"/>
    <property type="evidence" value="ECO:0007669"/>
    <property type="project" value="UniProtKB-EC"/>
</dbReference>
<feature type="binding site" evidence="9">
    <location>
        <position position="226"/>
    </location>
    <ligand>
        <name>urate</name>
        <dbReference type="ChEBI" id="CHEBI:17775"/>
    </ligand>
</feature>
<comment type="similarity">
    <text evidence="3 7 10">Belongs to the uricase family.</text>
</comment>
<dbReference type="KEGG" id="pfy:PFICI_05327"/>
<dbReference type="OMA" id="ATMYKMS"/>
<feature type="binding site" evidence="9">
    <location>
        <position position="57"/>
    </location>
    <ligand>
        <name>O2</name>
        <dbReference type="ChEBI" id="CHEBI:15379"/>
    </ligand>
</feature>
<feature type="binding site" evidence="9">
    <location>
        <position position="175"/>
    </location>
    <ligand>
        <name>urate</name>
        <dbReference type="ChEBI" id="CHEBI:17775"/>
    </ligand>
</feature>
<dbReference type="EMBL" id="KI912111">
    <property type="protein sequence ID" value="ETS83451.1"/>
    <property type="molecule type" value="Genomic_DNA"/>
</dbReference>
<comment type="function">
    <text evidence="7 10">Catalyzes the oxidation of uric acid to 5-hydroxyisourate, which is further processed to form (S)-allantoin.</text>
</comment>
<keyword evidence="5 7" id="KW-0560">Oxidoreductase</keyword>
<organism evidence="11 12">
    <name type="scientific">Pestalotiopsis fici (strain W106-1 / CGMCC3.15140)</name>
    <dbReference type="NCBI Taxonomy" id="1229662"/>
    <lineage>
        <taxon>Eukaryota</taxon>
        <taxon>Fungi</taxon>
        <taxon>Dikarya</taxon>
        <taxon>Ascomycota</taxon>
        <taxon>Pezizomycotina</taxon>
        <taxon>Sordariomycetes</taxon>
        <taxon>Xylariomycetidae</taxon>
        <taxon>Amphisphaeriales</taxon>
        <taxon>Sporocadaceae</taxon>
        <taxon>Pestalotiopsis</taxon>
    </lineage>
</organism>
<feature type="binding site" evidence="9">
    <location>
        <position position="253"/>
    </location>
    <ligand>
        <name>O2</name>
        <dbReference type="ChEBI" id="CHEBI:15379"/>
    </ligand>
</feature>
<feature type="active site" description="Charge relay system" evidence="8">
    <location>
        <position position="57"/>
    </location>
</feature>
<dbReference type="Proteomes" id="UP000030651">
    <property type="component" value="Unassembled WGS sequence"/>
</dbReference>
<keyword evidence="4 7" id="KW-0659">Purine metabolism</keyword>
<dbReference type="PIRSF" id="PIRSF000241">
    <property type="entry name" value="Urate_oxidase"/>
    <property type="match status" value="1"/>
</dbReference>
<keyword evidence="6 7" id="KW-0576">Peroxisome</keyword>
<dbReference type="HOGENOM" id="CLU_048151_0_0_1"/>
<accession>W3XE17</accession>
<dbReference type="UniPathway" id="UPA00394">
    <property type="reaction ID" value="UER00650"/>
</dbReference>
<dbReference type="GO" id="GO:0006145">
    <property type="term" value="P:purine nucleobase catabolic process"/>
    <property type="evidence" value="ECO:0007669"/>
    <property type="project" value="TreeGrafter"/>
</dbReference>
<dbReference type="Gene3D" id="3.10.270.10">
    <property type="entry name" value="Urate Oxidase"/>
    <property type="match status" value="1"/>
</dbReference>
<evidence type="ECO:0000313" key="12">
    <source>
        <dbReference type="Proteomes" id="UP000030651"/>
    </source>
</evidence>
<feature type="binding site" evidence="9">
    <location>
        <position position="227"/>
    </location>
    <ligand>
        <name>5-hydroxyisourate</name>
        <dbReference type="ChEBI" id="CHEBI:18072"/>
    </ligand>
</feature>
<evidence type="ECO:0000256" key="3">
    <source>
        <dbReference type="ARBA" id="ARBA00009760"/>
    </source>
</evidence>
<evidence type="ECO:0000256" key="1">
    <source>
        <dbReference type="ARBA" id="ARBA00004275"/>
    </source>
</evidence>
<dbReference type="RefSeq" id="XP_007832099.1">
    <property type="nucleotide sequence ID" value="XM_007833908.1"/>
</dbReference>
<dbReference type="InParanoid" id="W3XE17"/>
<feature type="binding site" evidence="9">
    <location>
        <position position="226"/>
    </location>
    <ligand>
        <name>5-hydroxyisourate</name>
        <dbReference type="ChEBI" id="CHEBI:18072"/>
    </ligand>
</feature>
<dbReference type="STRING" id="1229662.W3XE17"/>
<feature type="active site" description="Charge relay system" evidence="8">
    <location>
        <position position="255"/>
    </location>
</feature>
<evidence type="ECO:0000256" key="7">
    <source>
        <dbReference type="PIRNR" id="PIRNR000241"/>
    </source>
</evidence>
<dbReference type="FunFam" id="3.10.270.10:FF:000001">
    <property type="entry name" value="Uricase"/>
    <property type="match status" value="1"/>
</dbReference>
<dbReference type="InterPro" id="IPR019842">
    <property type="entry name" value="Uricase_CS"/>
</dbReference>
<dbReference type="NCBIfam" id="TIGR03383">
    <property type="entry name" value="urate_oxi"/>
    <property type="match status" value="1"/>
</dbReference>
<evidence type="ECO:0000256" key="9">
    <source>
        <dbReference type="PIRSR" id="PIRSR000241-2"/>
    </source>
</evidence>
<feature type="binding site" evidence="9">
    <location>
        <position position="58"/>
    </location>
    <ligand>
        <name>urate</name>
        <dbReference type="ChEBI" id="CHEBI:17775"/>
    </ligand>
</feature>